<gene>
    <name evidence="2" type="ORF">IC235_15350</name>
</gene>
<reference evidence="2" key="1">
    <citation type="submission" date="2020-09" db="EMBL/GenBank/DDBJ databases">
        <authorList>
            <person name="Kim M.K."/>
        </authorList>
    </citation>
    <scope>NUCLEOTIDE SEQUENCE</scope>
    <source>
        <strain evidence="2">BT664</strain>
    </source>
</reference>
<proteinExistence type="predicted"/>
<dbReference type="Pfam" id="PF08241">
    <property type="entry name" value="Methyltransf_11"/>
    <property type="match status" value="1"/>
</dbReference>
<dbReference type="InterPro" id="IPR029063">
    <property type="entry name" value="SAM-dependent_MTases_sf"/>
</dbReference>
<feature type="domain" description="Methyltransferase type 11" evidence="1">
    <location>
        <begin position="78"/>
        <end position="134"/>
    </location>
</feature>
<dbReference type="SUPFAM" id="SSF53335">
    <property type="entry name" value="S-adenosyl-L-methionine-dependent methyltransferases"/>
    <property type="match status" value="1"/>
</dbReference>
<dbReference type="InterPro" id="IPR013216">
    <property type="entry name" value="Methyltransf_11"/>
</dbReference>
<keyword evidence="2" id="KW-0808">Transferase</keyword>
<dbReference type="GO" id="GO:0008757">
    <property type="term" value="F:S-adenosylmethionine-dependent methyltransferase activity"/>
    <property type="evidence" value="ECO:0007669"/>
    <property type="project" value="InterPro"/>
</dbReference>
<dbReference type="Proteomes" id="UP000612233">
    <property type="component" value="Unassembled WGS sequence"/>
</dbReference>
<evidence type="ECO:0000313" key="3">
    <source>
        <dbReference type="Proteomes" id="UP000612233"/>
    </source>
</evidence>
<dbReference type="GO" id="GO:0032259">
    <property type="term" value="P:methylation"/>
    <property type="evidence" value="ECO:0007669"/>
    <property type="project" value="UniProtKB-KW"/>
</dbReference>
<dbReference type="EMBL" id="JACXAD010000018">
    <property type="protein sequence ID" value="MBD2769266.1"/>
    <property type="molecule type" value="Genomic_DNA"/>
</dbReference>
<accession>A0A927BEB2</accession>
<sequence length="254" mass="28456">MKQSLPSYPAGLDSLDIPRANTQKNVNKALLAYLLSAYDRSEPLRVLDMPCGAFEWLGLLNQLFPRASLVGSDLATGTPPGGVQFLAADATQPFDFGGNFDLVTSISGIMMFGNTQSFIQHCCRQLKIGGTLVITNDNIFTVRDRLSFLFTGRVRRFKLLPETDEAISQQVSLQEVCRQMNRNGVEITKVIYTSFYAEDWLFAPLAIILYPFQWLSLRRTKSSIPGSLRRQMFPFSALLGRHYLVIGRKTTETA</sequence>
<organism evidence="2 3">
    <name type="scientific">Hymenobacter montanus</name>
    <dbReference type="NCBI Taxonomy" id="2771359"/>
    <lineage>
        <taxon>Bacteria</taxon>
        <taxon>Pseudomonadati</taxon>
        <taxon>Bacteroidota</taxon>
        <taxon>Cytophagia</taxon>
        <taxon>Cytophagales</taxon>
        <taxon>Hymenobacteraceae</taxon>
        <taxon>Hymenobacter</taxon>
    </lineage>
</organism>
<dbReference type="RefSeq" id="WP_191006080.1">
    <property type="nucleotide sequence ID" value="NZ_JACXAD010000018.1"/>
</dbReference>
<evidence type="ECO:0000313" key="2">
    <source>
        <dbReference type="EMBL" id="MBD2769266.1"/>
    </source>
</evidence>
<keyword evidence="3" id="KW-1185">Reference proteome</keyword>
<protein>
    <submittedName>
        <fullName evidence="2">Methyltransferase domain-containing protein</fullName>
    </submittedName>
</protein>
<dbReference type="AlphaFoldDB" id="A0A927BEB2"/>
<name>A0A927BEB2_9BACT</name>
<comment type="caution">
    <text evidence="2">The sequence shown here is derived from an EMBL/GenBank/DDBJ whole genome shotgun (WGS) entry which is preliminary data.</text>
</comment>
<evidence type="ECO:0000259" key="1">
    <source>
        <dbReference type="Pfam" id="PF08241"/>
    </source>
</evidence>
<dbReference type="Gene3D" id="3.40.50.150">
    <property type="entry name" value="Vaccinia Virus protein VP39"/>
    <property type="match status" value="1"/>
</dbReference>
<keyword evidence="2" id="KW-0489">Methyltransferase</keyword>